<evidence type="ECO:0000313" key="1">
    <source>
        <dbReference type="EMBL" id="NMM49347.1"/>
    </source>
</evidence>
<sequence length="81" mass="9655">MTLLQCVNKIDTRKDNEFYVFDHSDSIHYHDHIPNGSVSWMTDEIIKVDRFEGIQSDTETSDYFYNLKTNTKSYQPIFNQK</sequence>
<dbReference type="RefSeq" id="WP_169682397.1">
    <property type="nucleotide sequence ID" value="NZ_JABBNU010000008.1"/>
</dbReference>
<name>A0A848IYJ1_9BACT</name>
<comment type="caution">
    <text evidence="1">The sequence shown here is derived from an EMBL/GenBank/DDBJ whole genome shotgun (WGS) entry which is preliminary data.</text>
</comment>
<reference evidence="1 2" key="1">
    <citation type="submission" date="2020-04" db="EMBL/GenBank/DDBJ databases">
        <title>Flammeovirgaceae bacterium KN852 isolated from deep sea.</title>
        <authorList>
            <person name="Zhang D.-C."/>
        </authorList>
    </citation>
    <scope>NUCLEOTIDE SEQUENCE [LARGE SCALE GENOMIC DNA]</scope>
    <source>
        <strain evidence="1 2">KN852</strain>
    </source>
</reference>
<accession>A0A848IYJ1</accession>
<gene>
    <name evidence="1" type="ORF">HH304_13130</name>
</gene>
<dbReference type="AlphaFoldDB" id="A0A848IYJ1"/>
<proteinExistence type="predicted"/>
<keyword evidence="2" id="KW-1185">Reference proteome</keyword>
<dbReference type="EMBL" id="JABBNU010000008">
    <property type="protein sequence ID" value="NMM49347.1"/>
    <property type="molecule type" value="Genomic_DNA"/>
</dbReference>
<evidence type="ECO:0000313" key="2">
    <source>
        <dbReference type="Proteomes" id="UP000559010"/>
    </source>
</evidence>
<dbReference type="Proteomes" id="UP000559010">
    <property type="component" value="Unassembled WGS sequence"/>
</dbReference>
<protein>
    <submittedName>
        <fullName evidence="1">Uncharacterized protein</fullName>
    </submittedName>
</protein>
<organism evidence="1 2">
    <name type="scientific">Marinigracilibium pacificum</name>
    <dbReference type="NCBI Taxonomy" id="2729599"/>
    <lineage>
        <taxon>Bacteria</taxon>
        <taxon>Pseudomonadati</taxon>
        <taxon>Bacteroidota</taxon>
        <taxon>Cytophagia</taxon>
        <taxon>Cytophagales</taxon>
        <taxon>Flammeovirgaceae</taxon>
        <taxon>Marinigracilibium</taxon>
    </lineage>
</organism>